<dbReference type="Proteomes" id="UP000053171">
    <property type="component" value="Unassembled WGS sequence"/>
</dbReference>
<dbReference type="SUPFAM" id="SSF55060">
    <property type="entry name" value="GHMP Kinase, C-terminal domain"/>
    <property type="match status" value="1"/>
</dbReference>
<proteinExistence type="predicted"/>
<organism evidence="9 10">
    <name type="scientific">Rothia kristinae</name>
    <dbReference type="NCBI Taxonomy" id="37923"/>
    <lineage>
        <taxon>Bacteria</taxon>
        <taxon>Bacillati</taxon>
        <taxon>Actinomycetota</taxon>
        <taxon>Actinomycetes</taxon>
        <taxon>Micrococcales</taxon>
        <taxon>Micrococcaceae</taxon>
        <taxon>Rothia</taxon>
    </lineage>
</organism>
<evidence type="ECO:0000256" key="4">
    <source>
        <dbReference type="ARBA" id="ARBA00022741"/>
    </source>
</evidence>
<dbReference type="InterPro" id="IPR006204">
    <property type="entry name" value="GHMP_kinase_N_dom"/>
</dbReference>
<dbReference type="Pfam" id="PF08544">
    <property type="entry name" value="GHMP_kinases_C"/>
    <property type="match status" value="1"/>
</dbReference>
<dbReference type="PANTHER" id="PTHR31814:SF2">
    <property type="entry name" value="PHOSPHOMEVALONATE KINASE"/>
    <property type="match status" value="1"/>
</dbReference>
<dbReference type="SUPFAM" id="SSF54211">
    <property type="entry name" value="Ribosomal protein S5 domain 2-like"/>
    <property type="match status" value="1"/>
</dbReference>
<dbReference type="InterPro" id="IPR014721">
    <property type="entry name" value="Ribsml_uS5_D2-typ_fold_subgr"/>
</dbReference>
<dbReference type="EMBL" id="LJBJ02000002">
    <property type="protein sequence ID" value="OAX52759.1"/>
    <property type="molecule type" value="Genomic_DNA"/>
</dbReference>
<comment type="pathway">
    <text evidence="1">Isoprenoid biosynthesis; isopentenyl diphosphate biosynthesis via mevalonate pathway; isopentenyl diphosphate from (R)-mevalonate: step 2/3.</text>
</comment>
<dbReference type="GO" id="GO:0005524">
    <property type="term" value="F:ATP binding"/>
    <property type="evidence" value="ECO:0007669"/>
    <property type="project" value="UniProtKB-KW"/>
</dbReference>
<dbReference type="NCBIfam" id="TIGR01220">
    <property type="entry name" value="Pmev_kin_Gr_pos"/>
    <property type="match status" value="1"/>
</dbReference>
<dbReference type="EC" id="2.7.4.2" evidence="2"/>
<evidence type="ECO:0000256" key="6">
    <source>
        <dbReference type="ARBA" id="ARBA00022840"/>
    </source>
</evidence>
<dbReference type="InterPro" id="IPR035102">
    <property type="entry name" value="Phosphomevalonate_kinase"/>
</dbReference>
<dbReference type="InterPro" id="IPR036554">
    <property type="entry name" value="GHMP_kinase_C_sf"/>
</dbReference>
<protein>
    <recommendedName>
        <fullName evidence="2">phosphomevalonate kinase</fullName>
        <ecNumber evidence="2">2.7.4.2</ecNumber>
    </recommendedName>
</protein>
<keyword evidence="5" id="KW-0418">Kinase</keyword>
<keyword evidence="6" id="KW-0067">ATP-binding</keyword>
<keyword evidence="10" id="KW-1185">Reference proteome</keyword>
<evidence type="ECO:0000259" key="8">
    <source>
        <dbReference type="Pfam" id="PF08544"/>
    </source>
</evidence>
<keyword evidence="3" id="KW-0808">Transferase</keyword>
<evidence type="ECO:0000259" key="7">
    <source>
        <dbReference type="Pfam" id="PF00288"/>
    </source>
</evidence>
<dbReference type="PRINTS" id="PR00959">
    <property type="entry name" value="MEVGALKINASE"/>
</dbReference>
<sequence>MIPEDPAPRVTTDAPGKLYLLGEYAVVEPGRQAVLVAVDRRVTVQLRDLEETGLLESPHAPDPTPVTWRHGAGGPSFSEEGQGYYRYVRAAITVVETWRAESGLAPRHYGLRITSGLDDAVSGAKFGLGSSAAVTVAVVGAVAAAYGLDPTPEQVYRLALMATVMVTTLTSGGDLAASALGGWVHYASPDRQAVADMLARDGVSRTLRAPWPGLRLEPALPAGTPLPVRLAIGWTGTPADTPELVGAVRRTARIPQHLLQRSDAAVTAFRAALRAADVEAAGKAVEAARAVLAELSALRGTVIETPHLRVLCETAAAHGWAAKSSGAGGGDCGIALAARETDPGRLGAAWSAAGIRPLDLAVAPEGLRVRRTREEEQPMSRGAAA</sequence>
<evidence type="ECO:0000256" key="2">
    <source>
        <dbReference type="ARBA" id="ARBA00012958"/>
    </source>
</evidence>
<dbReference type="Gene3D" id="3.30.70.890">
    <property type="entry name" value="GHMP kinase, C-terminal domain"/>
    <property type="match status" value="1"/>
</dbReference>
<dbReference type="AlphaFoldDB" id="A0A199NUJ3"/>
<accession>A0A199NUJ3</accession>
<comment type="caution">
    <text evidence="9">The sequence shown here is derived from an EMBL/GenBank/DDBJ whole genome shotgun (WGS) entry which is preliminary data.</text>
</comment>
<evidence type="ECO:0000256" key="5">
    <source>
        <dbReference type="ARBA" id="ARBA00022777"/>
    </source>
</evidence>
<name>A0A199NUJ3_9MICC</name>
<dbReference type="UniPathway" id="UPA00057">
    <property type="reaction ID" value="UER00099"/>
</dbReference>
<feature type="domain" description="GHMP kinase N-terminal" evidence="7">
    <location>
        <begin position="101"/>
        <end position="182"/>
    </location>
</feature>
<dbReference type="Pfam" id="PF00288">
    <property type="entry name" value="GHMP_kinases_N"/>
    <property type="match status" value="1"/>
</dbReference>
<dbReference type="GO" id="GO:0004631">
    <property type="term" value="F:phosphomevalonate kinase activity"/>
    <property type="evidence" value="ECO:0007669"/>
    <property type="project" value="UniProtKB-EC"/>
</dbReference>
<dbReference type="RefSeq" id="WP_055684604.1">
    <property type="nucleotide sequence ID" value="NZ_JADPWM010000002.1"/>
</dbReference>
<dbReference type="InterPro" id="IPR013750">
    <property type="entry name" value="GHMP_kinase_C_dom"/>
</dbReference>
<dbReference type="InterPro" id="IPR020568">
    <property type="entry name" value="Ribosomal_Su5_D2-typ_SF"/>
</dbReference>
<dbReference type="InterPro" id="IPR005917">
    <property type="entry name" value="Pmev_kinase_bact"/>
</dbReference>
<evidence type="ECO:0000313" key="9">
    <source>
        <dbReference type="EMBL" id="OAX52759.1"/>
    </source>
</evidence>
<dbReference type="Gene3D" id="3.30.230.10">
    <property type="match status" value="1"/>
</dbReference>
<dbReference type="PANTHER" id="PTHR31814">
    <property type="match status" value="1"/>
</dbReference>
<evidence type="ECO:0000256" key="1">
    <source>
        <dbReference type="ARBA" id="ARBA00005017"/>
    </source>
</evidence>
<keyword evidence="4" id="KW-0547">Nucleotide-binding</keyword>
<reference evidence="9" key="1">
    <citation type="submission" date="2016-06" db="EMBL/GenBank/DDBJ databases">
        <title>Identification of putative biosynthetic pathways for the production of bioactive secondary metabolites by the marine actinomycete Kocuria kristinae RUTW2-3.</title>
        <authorList>
            <person name="Waterworth S.C."/>
            <person name="Walmsley T.A."/>
            <person name="Matongo T."/>
            <person name="Davies-Coleman M.T."/>
            <person name="Dorrington R.A."/>
        </authorList>
    </citation>
    <scope>NUCLEOTIDE SEQUENCE [LARGE SCALE GENOMIC DNA]</scope>
    <source>
        <strain evidence="9">RUTW2-3</strain>
    </source>
</reference>
<evidence type="ECO:0000256" key="3">
    <source>
        <dbReference type="ARBA" id="ARBA00022679"/>
    </source>
</evidence>
<gene>
    <name evidence="9" type="ORF">AN277_0202095</name>
</gene>
<dbReference type="GO" id="GO:0019287">
    <property type="term" value="P:isopentenyl diphosphate biosynthetic process, mevalonate pathway"/>
    <property type="evidence" value="ECO:0007669"/>
    <property type="project" value="UniProtKB-UniPathway"/>
</dbReference>
<feature type="domain" description="GHMP kinase C-terminal" evidence="8">
    <location>
        <begin position="270"/>
        <end position="354"/>
    </location>
</feature>
<evidence type="ECO:0000313" key="10">
    <source>
        <dbReference type="Proteomes" id="UP000053171"/>
    </source>
</evidence>